<proteinExistence type="predicted"/>
<dbReference type="PROSITE" id="PS51192">
    <property type="entry name" value="HELICASE_ATP_BIND_1"/>
    <property type="match status" value="1"/>
</dbReference>
<dbReference type="RefSeq" id="WP_184585634.1">
    <property type="nucleotide sequence ID" value="NZ_JACHLI010000001.1"/>
</dbReference>
<feature type="domain" description="Helicase ATP-binding" evidence="8">
    <location>
        <begin position="288"/>
        <end position="437"/>
    </location>
</feature>
<evidence type="ECO:0000256" key="2">
    <source>
        <dbReference type="ARBA" id="ARBA00022763"/>
    </source>
</evidence>
<dbReference type="SUPFAM" id="SSF52540">
    <property type="entry name" value="P-loop containing nucleoside triphosphate hydrolases"/>
    <property type="match status" value="2"/>
</dbReference>
<keyword evidence="4 10" id="KW-0347">Helicase</keyword>
<dbReference type="GO" id="GO:0003677">
    <property type="term" value="F:DNA binding"/>
    <property type="evidence" value="ECO:0007669"/>
    <property type="project" value="UniProtKB-KW"/>
</dbReference>
<dbReference type="SMART" id="SM00487">
    <property type="entry name" value="DEXDc"/>
    <property type="match status" value="1"/>
</dbReference>
<evidence type="ECO:0000259" key="9">
    <source>
        <dbReference type="PROSITE" id="PS51194"/>
    </source>
</evidence>
<evidence type="ECO:0000256" key="5">
    <source>
        <dbReference type="ARBA" id="ARBA00022840"/>
    </source>
</evidence>
<gene>
    <name evidence="10" type="ORF">HNP46_000176</name>
</gene>
<keyword evidence="1" id="KW-0547">Nucleotide-binding</keyword>
<name>A0A7W7NZJ9_PSENT</name>
<organism evidence="10 11">
    <name type="scientific">Pseudomonas nitroreducens</name>
    <dbReference type="NCBI Taxonomy" id="46680"/>
    <lineage>
        <taxon>Bacteria</taxon>
        <taxon>Pseudomonadati</taxon>
        <taxon>Pseudomonadota</taxon>
        <taxon>Gammaproteobacteria</taxon>
        <taxon>Pseudomonadales</taxon>
        <taxon>Pseudomonadaceae</taxon>
        <taxon>Pseudomonas</taxon>
    </lineage>
</organism>
<evidence type="ECO:0000259" key="8">
    <source>
        <dbReference type="PROSITE" id="PS51192"/>
    </source>
</evidence>
<evidence type="ECO:0000256" key="6">
    <source>
        <dbReference type="ARBA" id="ARBA00023125"/>
    </source>
</evidence>
<dbReference type="InterPro" id="IPR011545">
    <property type="entry name" value="DEAD/DEAH_box_helicase_dom"/>
</dbReference>
<dbReference type="GO" id="GO:0003678">
    <property type="term" value="F:DNA helicase activity"/>
    <property type="evidence" value="ECO:0007669"/>
    <property type="project" value="TreeGrafter"/>
</dbReference>
<keyword evidence="5" id="KW-0067">ATP-binding</keyword>
<dbReference type="GO" id="GO:0016787">
    <property type="term" value="F:hydrolase activity"/>
    <property type="evidence" value="ECO:0007669"/>
    <property type="project" value="UniProtKB-KW"/>
</dbReference>
<dbReference type="EMBL" id="JACHLI010000001">
    <property type="protein sequence ID" value="MBB4861365.1"/>
    <property type="molecule type" value="Genomic_DNA"/>
</dbReference>
<dbReference type="Pfam" id="PF00270">
    <property type="entry name" value="DEAD"/>
    <property type="match status" value="1"/>
</dbReference>
<feature type="domain" description="Helicase C-terminal" evidence="9">
    <location>
        <begin position="551"/>
        <end position="712"/>
    </location>
</feature>
<accession>A0A7W7NZJ9</accession>
<dbReference type="PANTHER" id="PTHR47964">
    <property type="entry name" value="ATP-DEPENDENT DNA HELICASE HOMOLOG RECG, CHLOROPLASTIC"/>
    <property type="match status" value="1"/>
</dbReference>
<dbReference type="SMART" id="SM00490">
    <property type="entry name" value="HELICc"/>
    <property type="match status" value="1"/>
</dbReference>
<evidence type="ECO:0000256" key="4">
    <source>
        <dbReference type="ARBA" id="ARBA00022806"/>
    </source>
</evidence>
<keyword evidence="6" id="KW-0238">DNA-binding</keyword>
<dbReference type="InterPro" id="IPR047112">
    <property type="entry name" value="RecG/Mfd"/>
</dbReference>
<keyword evidence="2" id="KW-0227">DNA damage</keyword>
<protein>
    <submittedName>
        <fullName evidence="10">RecG-like helicase</fullName>
    </submittedName>
</protein>
<dbReference type="PROSITE" id="PS51194">
    <property type="entry name" value="HELICASE_CTER"/>
    <property type="match status" value="1"/>
</dbReference>
<evidence type="ECO:0000256" key="7">
    <source>
        <dbReference type="ARBA" id="ARBA00023204"/>
    </source>
</evidence>
<dbReference type="InterPro" id="IPR014001">
    <property type="entry name" value="Helicase_ATP-bd"/>
</dbReference>
<dbReference type="InterPro" id="IPR001650">
    <property type="entry name" value="Helicase_C-like"/>
</dbReference>
<dbReference type="Gene3D" id="3.40.50.300">
    <property type="entry name" value="P-loop containing nucleotide triphosphate hydrolases"/>
    <property type="match status" value="2"/>
</dbReference>
<dbReference type="PANTHER" id="PTHR47964:SF1">
    <property type="entry name" value="ATP-DEPENDENT DNA HELICASE HOMOLOG RECG, CHLOROPLASTIC"/>
    <property type="match status" value="1"/>
</dbReference>
<comment type="caution">
    <text evidence="10">The sequence shown here is derived from an EMBL/GenBank/DDBJ whole genome shotgun (WGS) entry which is preliminary data.</text>
</comment>
<evidence type="ECO:0000256" key="1">
    <source>
        <dbReference type="ARBA" id="ARBA00022741"/>
    </source>
</evidence>
<reference evidence="10 11" key="1">
    <citation type="submission" date="2020-08" db="EMBL/GenBank/DDBJ databases">
        <title>Functional genomics of gut bacteria from endangered species of beetles.</title>
        <authorList>
            <person name="Carlos-Shanley C."/>
        </authorList>
    </citation>
    <scope>NUCLEOTIDE SEQUENCE [LARGE SCALE GENOMIC DNA]</scope>
    <source>
        <strain evidence="10 11">S00179</strain>
    </source>
</reference>
<keyword evidence="7" id="KW-0234">DNA repair</keyword>
<keyword evidence="3" id="KW-0378">Hydrolase</keyword>
<dbReference type="InterPro" id="IPR027417">
    <property type="entry name" value="P-loop_NTPase"/>
</dbReference>
<dbReference type="Proteomes" id="UP000566995">
    <property type="component" value="Unassembled WGS sequence"/>
</dbReference>
<dbReference type="GO" id="GO:0006281">
    <property type="term" value="P:DNA repair"/>
    <property type="evidence" value="ECO:0007669"/>
    <property type="project" value="UniProtKB-KW"/>
</dbReference>
<dbReference type="GO" id="GO:0005524">
    <property type="term" value="F:ATP binding"/>
    <property type="evidence" value="ECO:0007669"/>
    <property type="project" value="UniProtKB-KW"/>
</dbReference>
<sequence length="765" mass="85037">MFNELSKKMQDNLRKFGIDEPWQLLFSLPKNYDDFTKPALLSDCLKLDVGDGFYIQAMVSGVRTNTEVEQDKRSKGQDVKVAARPYLKIDVTDGVTTKSPLHFGFQEPWLNVKKHQLGKIIQLSGRIGSYKGENTLENLNLVPYEEQGKINPRYRGKKGLIAEGTIAELTKIALLHSVDDAAKKICETLGEDEAKVLRSCGIKFNSLKHLITTLHMPRTSEDLSKALNGARRLNAYLGIRQAMESTIRKPVPSAAVPIDKELIKSLVDRHPFTPTGDQRRAIWEMIKGMSQNVPMDMLLSADVGNGKTMAFGIGAAYMASQGKNVVILLPNAALANQVYDEISSWYPELKMHLVQKGFKGTVEEGSILVGTSAVNSWLKKNPEWRVHMAITDEQQKMGVLQRQEISKEYTHILEATATPIPRTMAQTLFGNKSVCFIEDSPVKKEIATHLMGNTFPERRKVMDLLEKALADGNKIAVIYPLVAEKQAHYYHIAAQSLKEAEKIAAMLKKTGTSIKDVTGVADAPDLLKRLDADRDTGFVVEVHAEDIAQERIQQRFDEYLKENASLVTYLGSLVDEALVQKNRATIEAGARMWEAKHPGRVKVLHGRADEDEKTRVIKEMNAGNGDILVATTLVEIGVTIDKLVCLVVVDAENLGAYTLHQLRGRLVRKGGKGDFYMLAGSKLEDLSDTARDRLRLLIKYTKGSDIAMHDMDQRGFGSFKEGGKQNGFTDGLFPGLKLSASELENFLQEVSAEIKARNNNTSLSL</sequence>
<evidence type="ECO:0000313" key="11">
    <source>
        <dbReference type="Proteomes" id="UP000566995"/>
    </source>
</evidence>
<evidence type="ECO:0000313" key="10">
    <source>
        <dbReference type="EMBL" id="MBB4861365.1"/>
    </source>
</evidence>
<dbReference type="Pfam" id="PF00271">
    <property type="entry name" value="Helicase_C"/>
    <property type="match status" value="1"/>
</dbReference>
<dbReference type="AlphaFoldDB" id="A0A7W7NZJ9"/>
<evidence type="ECO:0000256" key="3">
    <source>
        <dbReference type="ARBA" id="ARBA00022801"/>
    </source>
</evidence>